<dbReference type="Gene3D" id="2.70.70.10">
    <property type="entry name" value="Glucose Permease (Domain IIA)"/>
    <property type="match status" value="1"/>
</dbReference>
<dbReference type="PANTHER" id="PTHR21666">
    <property type="entry name" value="PEPTIDASE-RELATED"/>
    <property type="match status" value="1"/>
</dbReference>
<dbReference type="OrthoDB" id="9810477at2"/>
<feature type="domain" description="M23ase beta-sheet core" evidence="2">
    <location>
        <begin position="201"/>
        <end position="297"/>
    </location>
</feature>
<keyword evidence="1" id="KW-1133">Transmembrane helix</keyword>
<dbReference type="InterPro" id="IPR016047">
    <property type="entry name" value="M23ase_b-sheet_dom"/>
</dbReference>
<dbReference type="AlphaFoldDB" id="A0A4U5TU28"/>
<dbReference type="SUPFAM" id="SSF51261">
    <property type="entry name" value="Duplicated hybrid motif"/>
    <property type="match status" value="1"/>
</dbReference>
<gene>
    <name evidence="3" type="ORF">FCN74_04065</name>
</gene>
<keyword evidence="1" id="KW-0812">Transmembrane</keyword>
<name>A0A4U5TU28_9FLAO</name>
<dbReference type="Proteomes" id="UP000306552">
    <property type="component" value="Unassembled WGS sequence"/>
</dbReference>
<evidence type="ECO:0000256" key="1">
    <source>
        <dbReference type="SAM" id="Phobius"/>
    </source>
</evidence>
<accession>A0A4U5TU28</accession>
<dbReference type="EMBL" id="SWMU01000001">
    <property type="protein sequence ID" value="TKS57602.1"/>
    <property type="molecule type" value="Genomic_DNA"/>
</dbReference>
<sequence length="325" mass="37666">MRKVKYYYDTETLSYRKIERKKGKVFGLTLLFILGTLVASILLLIVYLNIPGIETPKEKAYKRELDQMTFQYEMMNREMEEITSVVKELEERDNKIYRVYFEADPISEEQRKSGFGGVNRYKDLEGYNNSEIIIKTKKRLDQLKKRIVVQSKSLDEIVEYALNKEELLASIPAIQPVQNDDLKRTASGYGMRMHPIYKIRKMHTGMDFSAPEGTPIFATGNARVKKVKKSRRGYGYHVVLDHGFNYETLYAHMSKISVFRGQKVKRGEIIGYVGDTGSSTAPHLHYEVIKNGRHVNPVYFYYNDLSAEDYEAMINNSALENQSLD</sequence>
<evidence type="ECO:0000313" key="3">
    <source>
        <dbReference type="EMBL" id="TKS57602.1"/>
    </source>
</evidence>
<dbReference type="PANTHER" id="PTHR21666:SF286">
    <property type="entry name" value="LIPOPROTEIN NLPD"/>
    <property type="match status" value="1"/>
</dbReference>
<keyword evidence="4" id="KW-1185">Reference proteome</keyword>
<evidence type="ECO:0000259" key="2">
    <source>
        <dbReference type="Pfam" id="PF01551"/>
    </source>
</evidence>
<protein>
    <submittedName>
        <fullName evidence="3">M23 family peptidase</fullName>
    </submittedName>
</protein>
<keyword evidence="1" id="KW-0472">Membrane</keyword>
<reference evidence="3 4" key="1">
    <citation type="submission" date="2019-04" db="EMBL/GenBank/DDBJ databases">
        <title>Psychroflexus halotolerans sp. nov., isolated from a marine solar saltern.</title>
        <authorList>
            <person name="Feng X."/>
        </authorList>
    </citation>
    <scope>NUCLEOTIDE SEQUENCE [LARGE SCALE GENOMIC DNA]</scope>
    <source>
        <strain evidence="3 4">WDS2C27</strain>
    </source>
</reference>
<dbReference type="RefSeq" id="WP_138931302.1">
    <property type="nucleotide sequence ID" value="NZ_SWMU01000001.1"/>
</dbReference>
<feature type="transmembrane region" description="Helical" evidence="1">
    <location>
        <begin position="25"/>
        <end position="48"/>
    </location>
</feature>
<dbReference type="Pfam" id="PF01551">
    <property type="entry name" value="Peptidase_M23"/>
    <property type="match status" value="1"/>
</dbReference>
<dbReference type="InterPro" id="IPR050570">
    <property type="entry name" value="Cell_wall_metabolism_enzyme"/>
</dbReference>
<proteinExistence type="predicted"/>
<comment type="caution">
    <text evidence="3">The sequence shown here is derived from an EMBL/GenBank/DDBJ whole genome shotgun (WGS) entry which is preliminary data.</text>
</comment>
<dbReference type="CDD" id="cd12797">
    <property type="entry name" value="M23_peptidase"/>
    <property type="match status" value="1"/>
</dbReference>
<dbReference type="FunFam" id="2.70.70.10:FF:000006">
    <property type="entry name" value="M23 family peptidase"/>
    <property type="match status" value="1"/>
</dbReference>
<organism evidence="3 4">
    <name type="scientific">Mesohalobacter halotolerans</name>
    <dbReference type="NCBI Taxonomy" id="1883405"/>
    <lineage>
        <taxon>Bacteria</taxon>
        <taxon>Pseudomonadati</taxon>
        <taxon>Bacteroidota</taxon>
        <taxon>Flavobacteriia</taxon>
        <taxon>Flavobacteriales</taxon>
        <taxon>Flavobacteriaceae</taxon>
        <taxon>Mesohalobacter</taxon>
    </lineage>
</organism>
<evidence type="ECO:0000313" key="4">
    <source>
        <dbReference type="Proteomes" id="UP000306552"/>
    </source>
</evidence>
<dbReference type="GO" id="GO:0004222">
    <property type="term" value="F:metalloendopeptidase activity"/>
    <property type="evidence" value="ECO:0007669"/>
    <property type="project" value="TreeGrafter"/>
</dbReference>
<dbReference type="InterPro" id="IPR011055">
    <property type="entry name" value="Dup_hybrid_motif"/>
</dbReference>